<keyword evidence="1" id="KW-0732">Signal</keyword>
<accession>A0ABT2LNU9</accession>
<evidence type="ECO:0000256" key="1">
    <source>
        <dbReference type="SAM" id="SignalP"/>
    </source>
</evidence>
<comment type="caution">
    <text evidence="3">The sequence shown here is derived from an EMBL/GenBank/DDBJ whole genome shotgun (WGS) entry which is preliminary data.</text>
</comment>
<dbReference type="Gene3D" id="2.60.40.2420">
    <property type="match status" value="1"/>
</dbReference>
<dbReference type="EMBL" id="JAOCZP010000002">
    <property type="protein sequence ID" value="MCT7374854.1"/>
    <property type="molecule type" value="Genomic_DNA"/>
</dbReference>
<feature type="signal peptide" evidence="1">
    <location>
        <begin position="1"/>
        <end position="24"/>
    </location>
</feature>
<keyword evidence="4" id="KW-1185">Reference proteome</keyword>
<dbReference type="InterPro" id="IPR053722">
    <property type="entry name" value="Curli_assembly_CsgC/AgfC"/>
</dbReference>
<dbReference type="InterPro" id="IPR047726">
    <property type="entry name" value="CsgH_dom"/>
</dbReference>
<organism evidence="3 4">
    <name type="scientific">Chelativorans salis</name>
    <dbReference type="NCBI Taxonomy" id="2978478"/>
    <lineage>
        <taxon>Bacteria</taxon>
        <taxon>Pseudomonadati</taxon>
        <taxon>Pseudomonadota</taxon>
        <taxon>Alphaproteobacteria</taxon>
        <taxon>Hyphomicrobiales</taxon>
        <taxon>Phyllobacteriaceae</taxon>
        <taxon>Chelativorans</taxon>
    </lineage>
</organism>
<dbReference type="RefSeq" id="WP_260901388.1">
    <property type="nucleotide sequence ID" value="NZ_JAOCZP010000002.1"/>
</dbReference>
<feature type="chain" id="PRO_5046861259" evidence="1">
    <location>
        <begin position="25"/>
        <end position="134"/>
    </location>
</feature>
<dbReference type="Pfam" id="PF21112">
    <property type="entry name" value="CsgH"/>
    <property type="match status" value="1"/>
</dbReference>
<sequence length="134" mass="13333">MLQNRTHAATAAALALAISGTALMAGSGKAGFLTAGSEDTRCEILASTEGGMIALQGVVHAKVAMSGSYSFRVETVGGSGSSNIKQGGSFSAAPGKPAELGRVMLGGSGAVYEATLEVEAPDGRFTCSKRAGHL</sequence>
<feature type="domain" description="CsgH-like" evidence="2">
    <location>
        <begin position="41"/>
        <end position="127"/>
    </location>
</feature>
<evidence type="ECO:0000313" key="3">
    <source>
        <dbReference type="EMBL" id="MCT7374854.1"/>
    </source>
</evidence>
<reference evidence="3 4" key="1">
    <citation type="submission" date="2022-09" db="EMBL/GenBank/DDBJ databases">
        <title>Chelativorans salina sp. nov., a novel slightly halophilic bacterium isolated from a saline lake sediment enrichment.</title>
        <authorList>
            <person name="Gao L."/>
            <person name="Fang B.-Z."/>
            <person name="Li W.-J."/>
        </authorList>
    </citation>
    <scope>NUCLEOTIDE SEQUENCE [LARGE SCALE GENOMIC DNA]</scope>
    <source>
        <strain evidence="3 4">EGI FJ00035</strain>
    </source>
</reference>
<proteinExistence type="predicted"/>
<dbReference type="NCBIfam" id="NF041112">
    <property type="entry name" value="chap_CsgH_alph"/>
    <property type="match status" value="1"/>
</dbReference>
<gene>
    <name evidence="3" type="primary">csgH</name>
    <name evidence="3" type="ORF">N5A92_07365</name>
</gene>
<dbReference type="Proteomes" id="UP001320831">
    <property type="component" value="Unassembled WGS sequence"/>
</dbReference>
<evidence type="ECO:0000313" key="4">
    <source>
        <dbReference type="Proteomes" id="UP001320831"/>
    </source>
</evidence>
<evidence type="ECO:0000259" key="2">
    <source>
        <dbReference type="Pfam" id="PF21112"/>
    </source>
</evidence>
<dbReference type="InterPro" id="IPR048632">
    <property type="entry name" value="CsgH-like"/>
</dbReference>
<name>A0ABT2LNU9_9HYPH</name>
<protein>
    <submittedName>
        <fullName evidence="3">Curli-like amyloid fiber formation chaperone CsgH</fullName>
    </submittedName>
</protein>